<sequence length="29" mass="2763">MNPGNSGGALVNLRGELVGINTAIIAPGG</sequence>
<dbReference type="InterPro" id="IPR001254">
    <property type="entry name" value="Trypsin_dom"/>
</dbReference>
<organism evidence="2 3">
    <name type="scientific">Marinobacterium aestuariivivens</name>
    <dbReference type="NCBI Taxonomy" id="1698799"/>
    <lineage>
        <taxon>Bacteria</taxon>
        <taxon>Pseudomonadati</taxon>
        <taxon>Pseudomonadota</taxon>
        <taxon>Gammaproteobacteria</taxon>
        <taxon>Oceanospirillales</taxon>
        <taxon>Oceanospirillaceae</taxon>
        <taxon>Marinobacterium</taxon>
    </lineage>
</organism>
<dbReference type="SUPFAM" id="SSF50494">
    <property type="entry name" value="Trypsin-like serine proteases"/>
    <property type="match status" value="1"/>
</dbReference>
<dbReference type="EC" id="3.4.21.-" evidence="2"/>
<proteinExistence type="predicted"/>
<evidence type="ECO:0000313" key="2">
    <source>
        <dbReference type="EMBL" id="MFC6671742.1"/>
    </source>
</evidence>
<gene>
    <name evidence="2" type="ORF">ACFQDL_17985</name>
</gene>
<feature type="domain" description="Peptidase S1" evidence="1">
    <location>
        <begin position="2"/>
        <end position="24"/>
    </location>
</feature>
<dbReference type="Pfam" id="PF00089">
    <property type="entry name" value="Trypsin"/>
    <property type="match status" value="1"/>
</dbReference>
<dbReference type="Proteomes" id="UP001596422">
    <property type="component" value="Unassembled WGS sequence"/>
</dbReference>
<accession>A0ABW2A2R3</accession>
<dbReference type="InterPro" id="IPR009003">
    <property type="entry name" value="Peptidase_S1_PA"/>
</dbReference>
<evidence type="ECO:0000313" key="3">
    <source>
        <dbReference type="Proteomes" id="UP001596422"/>
    </source>
</evidence>
<keyword evidence="3" id="KW-1185">Reference proteome</keyword>
<dbReference type="GO" id="GO:0016787">
    <property type="term" value="F:hydrolase activity"/>
    <property type="evidence" value="ECO:0007669"/>
    <property type="project" value="UniProtKB-KW"/>
</dbReference>
<dbReference type="RefSeq" id="WP_379913152.1">
    <property type="nucleotide sequence ID" value="NZ_JBHSWE010000001.1"/>
</dbReference>
<evidence type="ECO:0000259" key="1">
    <source>
        <dbReference type="Pfam" id="PF00089"/>
    </source>
</evidence>
<dbReference type="Gene3D" id="2.40.10.120">
    <property type="match status" value="1"/>
</dbReference>
<dbReference type="EMBL" id="JBHSWE010000001">
    <property type="protein sequence ID" value="MFC6671742.1"/>
    <property type="molecule type" value="Genomic_DNA"/>
</dbReference>
<protein>
    <submittedName>
        <fullName evidence="2">Trypsin-like serine protease</fullName>
        <ecNumber evidence="2">3.4.21.-</ecNumber>
    </submittedName>
</protein>
<comment type="caution">
    <text evidence="2">The sequence shown here is derived from an EMBL/GenBank/DDBJ whole genome shotgun (WGS) entry which is preliminary data.</text>
</comment>
<keyword evidence="2" id="KW-0378">Hydrolase</keyword>
<reference evidence="3" key="1">
    <citation type="journal article" date="2019" name="Int. J. Syst. Evol. Microbiol.">
        <title>The Global Catalogue of Microorganisms (GCM) 10K type strain sequencing project: providing services to taxonomists for standard genome sequencing and annotation.</title>
        <authorList>
            <consortium name="The Broad Institute Genomics Platform"/>
            <consortium name="The Broad Institute Genome Sequencing Center for Infectious Disease"/>
            <person name="Wu L."/>
            <person name="Ma J."/>
        </authorList>
    </citation>
    <scope>NUCLEOTIDE SEQUENCE [LARGE SCALE GENOMIC DNA]</scope>
    <source>
        <strain evidence="3">NBRC 111756</strain>
    </source>
</reference>
<name>A0ABW2A2R3_9GAMM</name>